<dbReference type="EMBL" id="BMIX01000004">
    <property type="protein sequence ID" value="GGG38051.1"/>
    <property type="molecule type" value="Genomic_DNA"/>
</dbReference>
<protein>
    <submittedName>
        <fullName evidence="1">Uncharacterized protein</fullName>
    </submittedName>
</protein>
<reference evidence="2" key="1">
    <citation type="journal article" date="2019" name="Int. J. Syst. Evol. Microbiol.">
        <title>The Global Catalogue of Microorganisms (GCM) 10K type strain sequencing project: providing services to taxonomists for standard genome sequencing and annotation.</title>
        <authorList>
            <consortium name="The Broad Institute Genomics Platform"/>
            <consortium name="The Broad Institute Genome Sequencing Center for Infectious Disease"/>
            <person name="Wu L."/>
            <person name="Ma J."/>
        </authorList>
    </citation>
    <scope>NUCLEOTIDE SEQUENCE [LARGE SCALE GENOMIC DNA]</scope>
    <source>
        <strain evidence="2">CGMCC 1.15422</strain>
    </source>
</reference>
<proteinExistence type="predicted"/>
<gene>
    <name evidence="1" type="ORF">GCM10011532_22190</name>
</gene>
<dbReference type="RefSeq" id="WP_041249993.1">
    <property type="nucleotide sequence ID" value="NZ_BMIX01000004.1"/>
</dbReference>
<comment type="caution">
    <text evidence="1">The sequence shown here is derived from an EMBL/GenBank/DDBJ whole genome shotgun (WGS) entry which is preliminary data.</text>
</comment>
<sequence>MKKVHLFLFVIIFLSIIAKVSLRSDNELKYTALSIDTKAEQVDYFFEYKVNHLQFDSTYKSMNCEIKSPVCCHV</sequence>
<keyword evidence="2" id="KW-1185">Reference proteome</keyword>
<dbReference type="Proteomes" id="UP000605733">
    <property type="component" value="Unassembled WGS sequence"/>
</dbReference>
<accession>A0ABQ1WNM7</accession>
<organism evidence="1 2">
    <name type="scientific">Christiangramia forsetii</name>
    <dbReference type="NCBI Taxonomy" id="411153"/>
    <lineage>
        <taxon>Bacteria</taxon>
        <taxon>Pseudomonadati</taxon>
        <taxon>Bacteroidota</taxon>
        <taxon>Flavobacteriia</taxon>
        <taxon>Flavobacteriales</taxon>
        <taxon>Flavobacteriaceae</taxon>
        <taxon>Christiangramia</taxon>
    </lineage>
</organism>
<name>A0ABQ1WNM7_9FLAO</name>
<evidence type="ECO:0000313" key="2">
    <source>
        <dbReference type="Proteomes" id="UP000605733"/>
    </source>
</evidence>
<evidence type="ECO:0000313" key="1">
    <source>
        <dbReference type="EMBL" id="GGG38051.1"/>
    </source>
</evidence>